<dbReference type="EMBL" id="AZBU02000001">
    <property type="protein sequence ID" value="TMS34986.1"/>
    <property type="molecule type" value="Genomic_DNA"/>
</dbReference>
<organism evidence="1 2">
    <name type="scientific">Steinernema carpocapsae</name>
    <name type="common">Entomopathogenic nematode</name>
    <dbReference type="NCBI Taxonomy" id="34508"/>
    <lineage>
        <taxon>Eukaryota</taxon>
        <taxon>Metazoa</taxon>
        <taxon>Ecdysozoa</taxon>
        <taxon>Nematoda</taxon>
        <taxon>Chromadorea</taxon>
        <taxon>Rhabditida</taxon>
        <taxon>Tylenchina</taxon>
        <taxon>Panagrolaimomorpha</taxon>
        <taxon>Strongyloidoidea</taxon>
        <taxon>Steinernematidae</taxon>
        <taxon>Steinernema</taxon>
    </lineage>
</organism>
<dbReference type="Proteomes" id="UP000298663">
    <property type="component" value="Unassembled WGS sequence"/>
</dbReference>
<sequence>MQIQFLRGRASAPSALTLSRQSKAEPRLFTADCAKNKLVSKNGSGSPKEELIAESNLCEACHGGKLILLAPTVAMSKTGSESRLNECRIDFRHNGKGNEGSPLRIHRLLERRGLNDDVGGPWETAKHTGVRWFK</sequence>
<evidence type="ECO:0000313" key="2">
    <source>
        <dbReference type="Proteomes" id="UP000298663"/>
    </source>
</evidence>
<dbReference type="OrthoDB" id="5599713at2759"/>
<reference evidence="1 2" key="2">
    <citation type="journal article" date="2019" name="G3 (Bethesda)">
        <title>Hybrid Assembly of the Genome of the Entomopathogenic Nematode Steinernema carpocapsae Identifies the X-Chromosome.</title>
        <authorList>
            <person name="Serra L."/>
            <person name="Macchietto M."/>
            <person name="Macias-Munoz A."/>
            <person name="McGill C.J."/>
            <person name="Rodriguez I.M."/>
            <person name="Rodriguez B."/>
            <person name="Murad R."/>
            <person name="Mortazavi A."/>
        </authorList>
    </citation>
    <scope>NUCLEOTIDE SEQUENCE [LARGE SCALE GENOMIC DNA]</scope>
    <source>
        <strain evidence="1 2">ALL</strain>
    </source>
</reference>
<evidence type="ECO:0000313" key="1">
    <source>
        <dbReference type="EMBL" id="TMS34986.1"/>
    </source>
</evidence>
<proteinExistence type="predicted"/>
<reference evidence="1 2" key="1">
    <citation type="journal article" date="2015" name="Genome Biol.">
        <title>Comparative genomics of Steinernema reveals deeply conserved gene regulatory networks.</title>
        <authorList>
            <person name="Dillman A.R."/>
            <person name="Macchietto M."/>
            <person name="Porter C.F."/>
            <person name="Rogers A."/>
            <person name="Williams B."/>
            <person name="Antoshechkin I."/>
            <person name="Lee M.M."/>
            <person name="Goodwin Z."/>
            <person name="Lu X."/>
            <person name="Lewis E.E."/>
            <person name="Goodrich-Blair H."/>
            <person name="Stock S.P."/>
            <person name="Adams B.J."/>
            <person name="Sternberg P.W."/>
            <person name="Mortazavi A."/>
        </authorList>
    </citation>
    <scope>NUCLEOTIDE SEQUENCE [LARGE SCALE GENOMIC DNA]</scope>
    <source>
        <strain evidence="1 2">ALL</strain>
    </source>
</reference>
<accession>A0A4U8UPQ2</accession>
<name>A0A4U8UPQ2_STECR</name>
<gene>
    <name evidence="1" type="ORF">L596_002476</name>
</gene>
<dbReference type="AlphaFoldDB" id="A0A4U8UPQ2"/>
<keyword evidence="2" id="KW-1185">Reference proteome</keyword>
<protein>
    <submittedName>
        <fullName evidence="1">Uncharacterized protein</fullName>
    </submittedName>
</protein>
<comment type="caution">
    <text evidence="1">The sequence shown here is derived from an EMBL/GenBank/DDBJ whole genome shotgun (WGS) entry which is preliminary data.</text>
</comment>